<dbReference type="OrthoDB" id="2439595at2759"/>
<sequence length="478" mass="53728">MSETIQNDFGTGPILQTQAPPPSTSKSIQRSKTVRNLGSAGNKMRGLFKKQNKDASTPPSTGKNGISPASRPAMTTSTSFASPLSEYRYNERPMSYVDTHAMEKSFSSGDNRRSQFYPNSEFSSNQSTMAPQNPLTTGTPSSSGTDINDTNDNNKEQQQDVPPEAEELKRQLDQLNQTINKVRHEVTAETEKKQQLQSELEEARRLYQERETEYSQIEHNFFQLTRAVRATDDDLSTIRDSLKLLKYNVSRVVMTLNKKADKTKAKAKFVATWPQLSLLDSQGELVEPSHINFLAEKLIHDHLVRSVFQCPVYPGLDINNAYAALSQWFTEHDSTFSVRLRQQLALILAKNCKTTDSELYQAVQQEKKRIADLIYNDLAEIYSPFIRENDAQVSEEKSYYAKVVDILDKAFKLAVAIRGQEVEITTLSLEEGKQEIDEETMAEVRGKTSGVVRFCICPAFVGGDGEHGFLEKGKVVVV</sequence>
<evidence type="ECO:0000256" key="2">
    <source>
        <dbReference type="SAM" id="MobiDB-lite"/>
    </source>
</evidence>
<dbReference type="AlphaFoldDB" id="A0A1X2IGW8"/>
<feature type="coiled-coil region" evidence="1">
    <location>
        <begin position="165"/>
        <end position="220"/>
    </location>
</feature>
<evidence type="ECO:0000256" key="1">
    <source>
        <dbReference type="SAM" id="Coils"/>
    </source>
</evidence>
<feature type="compositionally biased region" description="Polar residues" evidence="2">
    <location>
        <begin position="1"/>
        <end position="36"/>
    </location>
</feature>
<feature type="compositionally biased region" description="Low complexity" evidence="2">
    <location>
        <begin position="136"/>
        <end position="145"/>
    </location>
</feature>
<comment type="caution">
    <text evidence="3">The sequence shown here is derived from an EMBL/GenBank/DDBJ whole genome shotgun (WGS) entry which is preliminary data.</text>
</comment>
<protein>
    <submittedName>
        <fullName evidence="3">Uncharacterized protein</fullName>
    </submittedName>
</protein>
<feature type="compositionally biased region" description="Polar residues" evidence="2">
    <location>
        <begin position="105"/>
        <end position="135"/>
    </location>
</feature>
<reference evidence="3 4" key="1">
    <citation type="submission" date="2016-07" db="EMBL/GenBank/DDBJ databases">
        <title>Pervasive Adenine N6-methylation of Active Genes in Fungi.</title>
        <authorList>
            <consortium name="DOE Joint Genome Institute"/>
            <person name="Mondo S.J."/>
            <person name="Dannebaum R.O."/>
            <person name="Kuo R.C."/>
            <person name="Labutti K."/>
            <person name="Haridas S."/>
            <person name="Kuo A."/>
            <person name="Salamov A."/>
            <person name="Ahrendt S.R."/>
            <person name="Lipzen A."/>
            <person name="Sullivan W."/>
            <person name="Andreopoulos W.B."/>
            <person name="Clum A."/>
            <person name="Lindquist E."/>
            <person name="Daum C."/>
            <person name="Ramamoorthy G.K."/>
            <person name="Gryganskyi A."/>
            <person name="Culley D."/>
            <person name="Magnuson J.K."/>
            <person name="James T.Y."/>
            <person name="O'Malley M.A."/>
            <person name="Stajich J.E."/>
            <person name="Spatafora J.W."/>
            <person name="Visel A."/>
            <person name="Grigoriev I.V."/>
        </authorList>
    </citation>
    <scope>NUCLEOTIDE SEQUENCE [LARGE SCALE GENOMIC DNA]</scope>
    <source>
        <strain evidence="3 4">NRRL 1336</strain>
    </source>
</reference>
<dbReference type="STRING" id="90262.A0A1X2IGW8"/>
<evidence type="ECO:0000313" key="3">
    <source>
        <dbReference type="EMBL" id="ORZ16388.1"/>
    </source>
</evidence>
<dbReference type="Proteomes" id="UP000193560">
    <property type="component" value="Unassembled WGS sequence"/>
</dbReference>
<feature type="compositionally biased region" description="Polar residues" evidence="2">
    <location>
        <begin position="54"/>
        <end position="64"/>
    </location>
</feature>
<feature type="region of interest" description="Disordered" evidence="2">
    <location>
        <begin position="1"/>
        <end position="89"/>
    </location>
</feature>
<proteinExistence type="predicted"/>
<accession>A0A1X2IGW8</accession>
<feature type="compositionally biased region" description="Polar residues" evidence="2">
    <location>
        <begin position="73"/>
        <end position="82"/>
    </location>
</feature>
<dbReference type="EMBL" id="MCGE01000011">
    <property type="protein sequence ID" value="ORZ16388.1"/>
    <property type="molecule type" value="Genomic_DNA"/>
</dbReference>
<name>A0A1X2IGW8_9FUNG</name>
<evidence type="ECO:0000313" key="4">
    <source>
        <dbReference type="Proteomes" id="UP000193560"/>
    </source>
</evidence>
<keyword evidence="4" id="KW-1185">Reference proteome</keyword>
<gene>
    <name evidence="3" type="ORF">BCR42DRAFT_414941</name>
</gene>
<feature type="region of interest" description="Disordered" evidence="2">
    <location>
        <begin position="105"/>
        <end position="165"/>
    </location>
</feature>
<organism evidence="3 4">
    <name type="scientific">Absidia repens</name>
    <dbReference type="NCBI Taxonomy" id="90262"/>
    <lineage>
        <taxon>Eukaryota</taxon>
        <taxon>Fungi</taxon>
        <taxon>Fungi incertae sedis</taxon>
        <taxon>Mucoromycota</taxon>
        <taxon>Mucoromycotina</taxon>
        <taxon>Mucoromycetes</taxon>
        <taxon>Mucorales</taxon>
        <taxon>Cunninghamellaceae</taxon>
        <taxon>Absidia</taxon>
    </lineage>
</organism>
<keyword evidence="1" id="KW-0175">Coiled coil</keyword>